<reference evidence="4" key="2">
    <citation type="submission" date="2021-04" db="EMBL/GenBank/DDBJ databases">
        <authorList>
            <person name="Podell S."/>
        </authorList>
    </citation>
    <scope>NUCLEOTIDE SEQUENCE</scope>
    <source>
        <strain evidence="4">Hildebrandi</strain>
    </source>
</reference>
<feature type="region of interest" description="Disordered" evidence="1">
    <location>
        <begin position="281"/>
        <end position="302"/>
    </location>
</feature>
<dbReference type="Proteomes" id="UP000693970">
    <property type="component" value="Unassembled WGS sequence"/>
</dbReference>
<keyword evidence="3" id="KW-0732">Signal</keyword>
<comment type="caution">
    <text evidence="4">The sequence shown here is derived from an EMBL/GenBank/DDBJ whole genome shotgun (WGS) entry which is preliminary data.</text>
</comment>
<keyword evidence="2" id="KW-0812">Transmembrane</keyword>
<keyword evidence="2" id="KW-0472">Membrane</keyword>
<reference evidence="4" key="1">
    <citation type="journal article" date="2021" name="Sci. Rep.">
        <title>Diploid genomic architecture of Nitzschia inconspicua, an elite biomass production diatom.</title>
        <authorList>
            <person name="Oliver A."/>
            <person name="Podell S."/>
            <person name="Pinowska A."/>
            <person name="Traller J.C."/>
            <person name="Smith S.R."/>
            <person name="McClure R."/>
            <person name="Beliaev A."/>
            <person name="Bohutskyi P."/>
            <person name="Hill E.A."/>
            <person name="Rabines A."/>
            <person name="Zheng H."/>
            <person name="Allen L.Z."/>
            <person name="Kuo A."/>
            <person name="Grigoriev I.V."/>
            <person name="Allen A.E."/>
            <person name="Hazlebeck D."/>
            <person name="Allen E.E."/>
        </authorList>
    </citation>
    <scope>NUCLEOTIDE SEQUENCE</scope>
    <source>
        <strain evidence="4">Hildebrandi</strain>
    </source>
</reference>
<sequence length="407" mass="44342">MGFNNKLYFLLLLHLLLIDDSVLGAENQATNKLRSRQTLAASQLQQIVQMQHTQQHASLSKKFRALTGDPQSLRFEKDVISNVKSAYHDLASRWKRSPSQDLGREEENSKEKYLQASGGRGADMEIDERFPRRRLTMILAVSSPSAIAKRGVMISASMKQLQVAYKTMGGALRRGGQKVQQGVVATAKGVNRFLRHTLQLTKRQFRKALALLVISLMNGLHFLHSQLHILAHKKDLLADAPSSMTLTVSATCPSSPPVLSRFSSAPTTTCGAPVATLSSTPTWMSTTSSSQTNAPVVTQSTPGTKRAQVLSMKELSAVTSTSKQSIDKSLRAVEAPQPSLLGGMLNKLLGGLLILSTGAIMGYFWSTDWRDARLHATSQEFVDANNDVTSINGNVAAVPITPEASRY</sequence>
<name>A0A9K3KBJ3_9STRA</name>
<feature type="transmembrane region" description="Helical" evidence="2">
    <location>
        <begin position="348"/>
        <end position="365"/>
    </location>
</feature>
<feature type="region of interest" description="Disordered" evidence="1">
    <location>
        <begin position="96"/>
        <end position="118"/>
    </location>
</feature>
<feature type="signal peptide" evidence="3">
    <location>
        <begin position="1"/>
        <end position="24"/>
    </location>
</feature>
<evidence type="ECO:0000313" key="4">
    <source>
        <dbReference type="EMBL" id="KAG7340729.1"/>
    </source>
</evidence>
<organism evidence="4 5">
    <name type="scientific">Nitzschia inconspicua</name>
    <dbReference type="NCBI Taxonomy" id="303405"/>
    <lineage>
        <taxon>Eukaryota</taxon>
        <taxon>Sar</taxon>
        <taxon>Stramenopiles</taxon>
        <taxon>Ochrophyta</taxon>
        <taxon>Bacillariophyta</taxon>
        <taxon>Bacillariophyceae</taxon>
        <taxon>Bacillariophycidae</taxon>
        <taxon>Bacillariales</taxon>
        <taxon>Bacillariaceae</taxon>
        <taxon>Nitzschia</taxon>
    </lineage>
</organism>
<accession>A0A9K3KBJ3</accession>
<evidence type="ECO:0000256" key="3">
    <source>
        <dbReference type="SAM" id="SignalP"/>
    </source>
</evidence>
<feature type="compositionally biased region" description="Basic and acidic residues" evidence="1">
    <location>
        <begin position="102"/>
        <end position="113"/>
    </location>
</feature>
<gene>
    <name evidence="4" type="ORF">IV203_024272</name>
</gene>
<dbReference type="AlphaFoldDB" id="A0A9K3KBJ3"/>
<keyword evidence="2" id="KW-1133">Transmembrane helix</keyword>
<keyword evidence="5" id="KW-1185">Reference proteome</keyword>
<evidence type="ECO:0000256" key="2">
    <source>
        <dbReference type="SAM" id="Phobius"/>
    </source>
</evidence>
<protein>
    <submittedName>
        <fullName evidence="4">Uncharacterized protein</fullName>
    </submittedName>
</protein>
<proteinExistence type="predicted"/>
<evidence type="ECO:0000256" key="1">
    <source>
        <dbReference type="SAM" id="MobiDB-lite"/>
    </source>
</evidence>
<evidence type="ECO:0000313" key="5">
    <source>
        <dbReference type="Proteomes" id="UP000693970"/>
    </source>
</evidence>
<dbReference type="EMBL" id="JAGRRH010000027">
    <property type="protein sequence ID" value="KAG7340729.1"/>
    <property type="molecule type" value="Genomic_DNA"/>
</dbReference>
<feature type="chain" id="PRO_5039939587" evidence="3">
    <location>
        <begin position="25"/>
        <end position="407"/>
    </location>
</feature>
<feature type="compositionally biased region" description="Polar residues" evidence="1">
    <location>
        <begin position="293"/>
        <end position="302"/>
    </location>
</feature>
<feature type="compositionally biased region" description="Low complexity" evidence="1">
    <location>
        <begin position="281"/>
        <end position="292"/>
    </location>
</feature>